<dbReference type="InterPro" id="IPR043519">
    <property type="entry name" value="NT_sf"/>
</dbReference>
<dbReference type="GO" id="GO:0070566">
    <property type="term" value="F:adenylyltransferase activity"/>
    <property type="evidence" value="ECO:0007669"/>
    <property type="project" value="InterPro"/>
</dbReference>
<evidence type="ECO:0000256" key="1">
    <source>
        <dbReference type="ARBA" id="ARBA00022679"/>
    </source>
</evidence>
<dbReference type="Gene3D" id="3.30.460.10">
    <property type="entry name" value="Beta Polymerase, domain 2"/>
    <property type="match status" value="1"/>
</dbReference>
<evidence type="ECO:0000256" key="4">
    <source>
        <dbReference type="PIRNR" id="PIRNR000819"/>
    </source>
</evidence>
<dbReference type="CDD" id="cd05403">
    <property type="entry name" value="NT_KNTase_like"/>
    <property type="match status" value="1"/>
</dbReference>
<evidence type="ECO:0000259" key="5">
    <source>
        <dbReference type="Pfam" id="PF01909"/>
    </source>
</evidence>
<evidence type="ECO:0000259" key="6">
    <source>
        <dbReference type="Pfam" id="PF13427"/>
    </source>
</evidence>
<accession>A0A850EH91</accession>
<dbReference type="InterPro" id="IPR002934">
    <property type="entry name" value="Polymerase_NTP_transf_dom"/>
</dbReference>
<keyword evidence="4" id="KW-0547">Nucleotide-binding</keyword>
<dbReference type="PIRSF" id="PIRSF000819">
    <property type="entry name" value="Streptomycin_3-adenylyltransf"/>
    <property type="match status" value="1"/>
</dbReference>
<dbReference type="AlphaFoldDB" id="A0A850EH91"/>
<evidence type="ECO:0000256" key="3">
    <source>
        <dbReference type="ARBA" id="ARBA00047831"/>
    </source>
</evidence>
<keyword evidence="1 4" id="KW-0808">Transferase</keyword>
<keyword evidence="2 4" id="KW-0046">Antibiotic resistance</keyword>
<protein>
    <recommendedName>
        <fullName evidence="4">Spectinomycin 9-adenylyltransferase</fullName>
    </recommendedName>
</protein>
<dbReference type="GO" id="GO:0046677">
    <property type="term" value="P:response to antibiotic"/>
    <property type="evidence" value="ECO:0007669"/>
    <property type="project" value="UniProtKB-KW"/>
</dbReference>
<evidence type="ECO:0000313" key="8">
    <source>
        <dbReference type="Proteomes" id="UP000564806"/>
    </source>
</evidence>
<comment type="caution">
    <text evidence="7">The sequence shown here is derived from an EMBL/GenBank/DDBJ whole genome shotgun (WGS) entry which is preliminary data.</text>
</comment>
<keyword evidence="8" id="KW-1185">Reference proteome</keyword>
<comment type="catalytic activity">
    <reaction evidence="3 4">
        <text>spectinomycin + ATP = 9-O-adenylylspectinomycin + diphosphate</text>
        <dbReference type="Rhea" id="RHEA:63228"/>
        <dbReference type="ChEBI" id="CHEBI:30616"/>
        <dbReference type="ChEBI" id="CHEBI:33019"/>
        <dbReference type="ChEBI" id="CHEBI:146260"/>
        <dbReference type="ChEBI" id="CHEBI:146261"/>
    </reaction>
</comment>
<keyword evidence="4" id="KW-0548">Nucleotidyltransferase</keyword>
<dbReference type="InterPro" id="IPR025184">
    <property type="entry name" value="AadA_C"/>
</dbReference>
<dbReference type="GO" id="GO:0005524">
    <property type="term" value="F:ATP binding"/>
    <property type="evidence" value="ECO:0007669"/>
    <property type="project" value="UniProtKB-KW"/>
</dbReference>
<dbReference type="Pfam" id="PF01909">
    <property type="entry name" value="NTP_transf_2"/>
    <property type="match status" value="1"/>
</dbReference>
<organism evidence="7 8">
    <name type="scientific">Paenibacillus agri</name>
    <dbReference type="NCBI Taxonomy" id="2744309"/>
    <lineage>
        <taxon>Bacteria</taxon>
        <taxon>Bacillati</taxon>
        <taxon>Bacillota</taxon>
        <taxon>Bacilli</taxon>
        <taxon>Bacillales</taxon>
        <taxon>Paenibacillaceae</taxon>
        <taxon>Paenibacillus</taxon>
    </lineage>
</organism>
<reference evidence="7" key="1">
    <citation type="submission" date="2020-06" db="EMBL/GenBank/DDBJ databases">
        <title>Paenibacillus sp. nov., isolated from soil.</title>
        <authorList>
            <person name="Seo Y.L."/>
        </authorList>
    </citation>
    <scope>NUCLEOTIDE SEQUENCE [LARGE SCALE GENOMIC DNA]</scope>
    <source>
        <strain evidence="7">JW14</strain>
    </source>
</reference>
<feature type="domain" description="Polymerase nucleotidyl transferase" evidence="5">
    <location>
        <begin position="27"/>
        <end position="94"/>
    </location>
</feature>
<gene>
    <name evidence="7" type="ORF">HPT30_10190</name>
</gene>
<proteinExistence type="predicted"/>
<evidence type="ECO:0000313" key="7">
    <source>
        <dbReference type="EMBL" id="NUU60713.1"/>
    </source>
</evidence>
<dbReference type="Proteomes" id="UP000564806">
    <property type="component" value="Unassembled WGS sequence"/>
</dbReference>
<dbReference type="EMBL" id="JABWCS010000203">
    <property type="protein sequence ID" value="NUU60713.1"/>
    <property type="molecule type" value="Genomic_DNA"/>
</dbReference>
<dbReference type="InterPro" id="IPR024172">
    <property type="entry name" value="AadA/Aad9"/>
</dbReference>
<name>A0A850EH91_9BACL</name>
<evidence type="ECO:0000256" key="2">
    <source>
        <dbReference type="ARBA" id="ARBA00023251"/>
    </source>
</evidence>
<sequence>MLYEKIWKVLNMNTQTFLNKLVTLFEEELTGNLLGVYLHGSLAMGCFNPLKSDIDLLIVVKEPLTSVNNSRIAKIALALHDEMSNERGIEFTIILETYLQPFVYPTPFEFHYSDYHRENYRTIDNYLCGGLEDKDLASQIVVAYERGITLYGKPLGELYEPIDSQYYLASILHDVEGCAEEIMDNPPAYLTPMYLTLNLCRVLYFIKEGKISSKREGGEWGVQYLPQKFQQLIIQCLNEYTEETDNGETDNSHVDSQIFLAFIKYMMQEIKHPNKGGLTE</sequence>
<feature type="domain" description="Adenylyltransferase AadA C-terminal" evidence="6">
    <location>
        <begin position="158"/>
        <end position="255"/>
    </location>
</feature>
<dbReference type="SUPFAM" id="SSF81301">
    <property type="entry name" value="Nucleotidyltransferase"/>
    <property type="match status" value="1"/>
</dbReference>
<keyword evidence="4" id="KW-0067">ATP-binding</keyword>
<dbReference type="Pfam" id="PF13427">
    <property type="entry name" value="AadA_C"/>
    <property type="match status" value="1"/>
</dbReference>